<feature type="region of interest" description="Disordered" evidence="4">
    <location>
        <begin position="443"/>
        <end position="501"/>
    </location>
</feature>
<dbReference type="EMBL" id="LWDG02000374">
    <property type="protein sequence ID" value="KAE8266149.1"/>
    <property type="molecule type" value="Genomic_DNA"/>
</dbReference>
<evidence type="ECO:0000256" key="4">
    <source>
        <dbReference type="SAM" id="MobiDB-lite"/>
    </source>
</evidence>
<organism evidence="5 6">
    <name type="scientific">Tilletia walkeri</name>
    <dbReference type="NCBI Taxonomy" id="117179"/>
    <lineage>
        <taxon>Eukaryota</taxon>
        <taxon>Fungi</taxon>
        <taxon>Dikarya</taxon>
        <taxon>Basidiomycota</taxon>
        <taxon>Ustilaginomycotina</taxon>
        <taxon>Exobasidiomycetes</taxon>
        <taxon>Tilletiales</taxon>
        <taxon>Tilletiaceae</taxon>
        <taxon>Tilletia</taxon>
    </lineage>
</organism>
<dbReference type="InterPro" id="IPR016195">
    <property type="entry name" value="Pol/histidinol_Pase-like"/>
</dbReference>
<feature type="compositionally biased region" description="Low complexity" evidence="4">
    <location>
        <begin position="41"/>
        <end position="53"/>
    </location>
</feature>
<dbReference type="AlphaFoldDB" id="A0A8X7N458"/>
<dbReference type="PANTHER" id="PTHR13031">
    <property type="entry name" value="RIBONUCLEASE P SUBUNIT P30"/>
    <property type="match status" value="1"/>
</dbReference>
<proteinExistence type="inferred from homology"/>
<evidence type="ECO:0000313" key="5">
    <source>
        <dbReference type="EMBL" id="KAE8266149.1"/>
    </source>
</evidence>
<feature type="region of interest" description="Disordered" evidence="4">
    <location>
        <begin position="157"/>
        <end position="226"/>
    </location>
</feature>
<reference evidence="5" key="2">
    <citation type="journal article" date="2019" name="IMA Fungus">
        <title>Genome sequencing and comparison of five Tilletia species to identify candidate genes for the detection of regulated species infecting wheat.</title>
        <authorList>
            <person name="Nguyen H.D.T."/>
            <person name="Sultana T."/>
            <person name="Kesanakurti P."/>
            <person name="Hambleton S."/>
        </authorList>
    </citation>
    <scope>NUCLEOTIDE SEQUENCE</scope>
    <source>
        <strain evidence="5">DAOMC 236422</strain>
    </source>
</reference>
<dbReference type="GO" id="GO:0008033">
    <property type="term" value="P:tRNA processing"/>
    <property type="evidence" value="ECO:0007669"/>
    <property type="project" value="UniProtKB-KW"/>
</dbReference>
<reference evidence="5" key="1">
    <citation type="submission" date="2016-04" db="EMBL/GenBank/DDBJ databases">
        <authorList>
            <person name="Nguyen H.D."/>
            <person name="Samba Siva P."/>
            <person name="Cullis J."/>
            <person name="Levesque C.A."/>
            <person name="Hambleton S."/>
        </authorList>
    </citation>
    <scope>NUCLEOTIDE SEQUENCE</scope>
    <source>
        <strain evidence="5">DAOMC 236422</strain>
    </source>
</reference>
<evidence type="ECO:0000256" key="3">
    <source>
        <dbReference type="ARBA" id="ARBA00022694"/>
    </source>
</evidence>
<dbReference type="Pfam" id="PF01876">
    <property type="entry name" value="RNase_P_p30"/>
    <property type="match status" value="1"/>
</dbReference>
<dbReference type="InterPro" id="IPR002738">
    <property type="entry name" value="RNase_P_p30"/>
</dbReference>
<dbReference type="Gene3D" id="3.20.20.140">
    <property type="entry name" value="Metal-dependent hydrolases"/>
    <property type="match status" value="1"/>
</dbReference>
<dbReference type="SUPFAM" id="SSF89550">
    <property type="entry name" value="PHP domain-like"/>
    <property type="match status" value="1"/>
</dbReference>
<evidence type="ECO:0000256" key="2">
    <source>
        <dbReference type="ARBA" id="ARBA00007331"/>
    </source>
</evidence>
<sequence>MLDLNIPWPTQTFADAQRAGVALRQQQQQTAGGSGSGGGDAQTLDGGDQAPLSKKAKKKLQKQQQQQNNAAPPPSDPPSASTSTIAPAPLAEWSPLDDLPTHEQLRLRLLTTSLASLGYKTCAFNHTLAQPVRFDPLRHGNPFSVHSAAASAVGLGRGGAGKGKGGNAGAAPRGGGDGKRAIAPVPFPELDPRFRGSSSGGSSKDSKGKQKANPTSTIHLDPSLLDPGSTPIQSLRIVQLHRLTLPLDDSSCSSAPGQGHGLVASAGPALQSYDLLAVSPTTESSFSLACLSLAELRPFGIDIISLDLGSQPRLPFWVKRSLVGAAIQLGVVFEIAYSGALAPSSSSSSGGPSADSVRRNLISSTRSLLLLTKGTNVIISSGARDAMQLRAPLDVINLFGAILGMGESAARLAIGSGAEAVVRRARARKEVWRGIVGEVRLRTRTSASGKDPDGSLGIEAASTPSGPTAGTFHQYHTGTTDGTSSIDARKKKRKRDTVEAG</sequence>
<feature type="region of interest" description="Disordered" evidence="4">
    <location>
        <begin position="17"/>
        <end position="85"/>
    </location>
</feature>
<feature type="compositionally biased region" description="Gly residues" evidence="4">
    <location>
        <begin position="157"/>
        <end position="175"/>
    </location>
</feature>
<dbReference type="PANTHER" id="PTHR13031:SF0">
    <property type="entry name" value="RIBONUCLEASE P PROTEIN SUBUNIT P30"/>
    <property type="match status" value="1"/>
</dbReference>
<keyword evidence="6" id="KW-1185">Reference proteome</keyword>
<feature type="compositionally biased region" description="Polar residues" evidence="4">
    <location>
        <begin position="474"/>
        <end position="486"/>
    </location>
</feature>
<comment type="similarity">
    <text evidence="2">Belongs to the eukaryotic/archaeal RNase P protein component 3 family.</text>
</comment>
<evidence type="ECO:0000313" key="6">
    <source>
        <dbReference type="Proteomes" id="UP000078113"/>
    </source>
</evidence>
<comment type="subcellular location">
    <subcellularLocation>
        <location evidence="1">Nucleus</location>
    </subcellularLocation>
</comment>
<keyword evidence="3" id="KW-0819">tRNA processing</keyword>
<dbReference type="GO" id="GO:0005655">
    <property type="term" value="C:nucleolar ribonuclease P complex"/>
    <property type="evidence" value="ECO:0007669"/>
    <property type="project" value="TreeGrafter"/>
</dbReference>
<dbReference type="Proteomes" id="UP000078113">
    <property type="component" value="Unassembled WGS sequence"/>
</dbReference>
<protein>
    <recommendedName>
        <fullName evidence="7">PHP domain-like protein</fullName>
    </recommendedName>
</protein>
<gene>
    <name evidence="5" type="ORF">A4X09_0g6197</name>
</gene>
<feature type="compositionally biased region" description="Low complexity" evidence="4">
    <location>
        <begin position="17"/>
        <end position="31"/>
    </location>
</feature>
<comment type="caution">
    <text evidence="5">The sequence shown here is derived from an EMBL/GenBank/DDBJ whole genome shotgun (WGS) entry which is preliminary data.</text>
</comment>
<name>A0A8X7N458_9BASI</name>
<evidence type="ECO:0000256" key="1">
    <source>
        <dbReference type="ARBA" id="ARBA00004123"/>
    </source>
</evidence>
<dbReference type="GO" id="GO:0003723">
    <property type="term" value="F:RNA binding"/>
    <property type="evidence" value="ECO:0007669"/>
    <property type="project" value="TreeGrafter"/>
</dbReference>
<accession>A0A8X7N458</accession>
<evidence type="ECO:0008006" key="7">
    <source>
        <dbReference type="Google" id="ProtNLM"/>
    </source>
</evidence>